<reference evidence="3 4" key="1">
    <citation type="submission" date="2006-10" db="EMBL/GenBank/DDBJ databases">
        <title>Complete sequence of chromosome of Pelobacter propionicus DSM 2379.</title>
        <authorList>
            <consortium name="US DOE Joint Genome Institute"/>
            <person name="Copeland A."/>
            <person name="Lucas S."/>
            <person name="Lapidus A."/>
            <person name="Barry K."/>
            <person name="Detter J.C."/>
            <person name="Glavina del Rio T."/>
            <person name="Hammon N."/>
            <person name="Israni S."/>
            <person name="Dalin E."/>
            <person name="Tice H."/>
            <person name="Pitluck S."/>
            <person name="Saunders E."/>
            <person name="Brettin T."/>
            <person name="Bruce D."/>
            <person name="Han C."/>
            <person name="Tapia R."/>
            <person name="Schmutz J."/>
            <person name="Larimer F."/>
            <person name="Land M."/>
            <person name="Hauser L."/>
            <person name="Kyrpides N."/>
            <person name="Kim E."/>
            <person name="Lovley D."/>
            <person name="Richardson P."/>
        </authorList>
    </citation>
    <scope>NUCLEOTIDE SEQUENCE [LARGE SCALE GENOMIC DNA]</scope>
    <source>
        <strain evidence="4">DSM 2379 / NBRC 103807 / OttBd1</strain>
    </source>
</reference>
<dbReference type="SUPFAM" id="SSF52540">
    <property type="entry name" value="P-loop containing nucleoside triphosphate hydrolases"/>
    <property type="match status" value="1"/>
</dbReference>
<dbReference type="GO" id="GO:0004792">
    <property type="term" value="F:thiosulfate-cyanide sulfurtransferase activity"/>
    <property type="evidence" value="ECO:0007669"/>
    <property type="project" value="InterPro"/>
</dbReference>
<keyword evidence="1" id="KW-0711">Selenium</keyword>
<dbReference type="PROSITE" id="PS00380">
    <property type="entry name" value="RHODANESE_1"/>
    <property type="match status" value="1"/>
</dbReference>
<dbReference type="EMBL" id="CP000482">
    <property type="protein sequence ID" value="ABL01132.1"/>
    <property type="molecule type" value="Genomic_DNA"/>
</dbReference>
<dbReference type="InterPro" id="IPR017582">
    <property type="entry name" value="SelU"/>
</dbReference>
<organism evidence="3 4">
    <name type="scientific">Pelobacter propionicus (strain DSM 2379 / NBRC 103807 / OttBd1)</name>
    <dbReference type="NCBI Taxonomy" id="338966"/>
    <lineage>
        <taxon>Bacteria</taxon>
        <taxon>Pseudomonadati</taxon>
        <taxon>Thermodesulfobacteriota</taxon>
        <taxon>Desulfuromonadia</taxon>
        <taxon>Desulfuromonadales</taxon>
        <taxon>Desulfuromonadaceae</taxon>
        <taxon>Pelobacter</taxon>
    </lineage>
</organism>
<dbReference type="NCBIfam" id="NF008752">
    <property type="entry name" value="PRK11784.1-4"/>
    <property type="match status" value="1"/>
</dbReference>
<dbReference type="InterPro" id="IPR036873">
    <property type="entry name" value="Rhodanese-like_dom_sf"/>
</dbReference>
<dbReference type="InterPro" id="IPR001763">
    <property type="entry name" value="Rhodanese-like_dom"/>
</dbReference>
<dbReference type="Pfam" id="PF26341">
    <property type="entry name" value="AAA_SelU"/>
    <property type="match status" value="1"/>
</dbReference>
<dbReference type="RefSeq" id="WP_011737345.1">
    <property type="nucleotide sequence ID" value="NC_008609.1"/>
</dbReference>
<dbReference type="Pfam" id="PF00581">
    <property type="entry name" value="Rhodanese"/>
    <property type="match status" value="1"/>
</dbReference>
<protein>
    <submittedName>
        <fullName evidence="3">Rhodanese domain protein</fullName>
    </submittedName>
</protein>
<evidence type="ECO:0000313" key="3">
    <source>
        <dbReference type="EMBL" id="ABL01132.1"/>
    </source>
</evidence>
<dbReference type="GO" id="GO:0043828">
    <property type="term" value="F:tRNA 2-selenouridine synthase activity"/>
    <property type="evidence" value="ECO:0007669"/>
    <property type="project" value="InterPro"/>
</dbReference>
<sequence>MPETLSFTPELLDSHCIVDVRTPLEFIEDHLPGAVNVPILTDQERVEIGTIHNRIGPREARMRGLELTCGRFADMVRQVFGLAQGRPTLVYCWRGGLRSRSMAVLLEATGQRVFQLAGGYKSFRNHVNDYFQCFEPQAPLIVLHGMTGTGKTTFLNRLDRGKWTPIDLEGLACHRGSAFGSLGLEQDLSQKRFDTLLWEAFRKAPVDRPIVLEGESQRIGRIMLPGRLYEAMSDGYRIWCSASLETRVKRLAEEYAREEYRDEMAASLTRIRKKLGGPHYAELSGMLERWDVEGLGRGLIEQYYDKLYYKHRPWEPDLEIDLEDFGQAEQRLEAFLAELKKPAPGDGEG</sequence>
<dbReference type="AlphaFoldDB" id="A1AUW1"/>
<dbReference type="InterPro" id="IPR027417">
    <property type="entry name" value="P-loop_NTPase"/>
</dbReference>
<dbReference type="InterPro" id="IPR001307">
    <property type="entry name" value="Thiosulphate_STrfase_CS"/>
</dbReference>
<dbReference type="InterPro" id="IPR058840">
    <property type="entry name" value="AAA_SelU"/>
</dbReference>
<name>A1AUW1_PELPD</name>
<dbReference type="KEGG" id="ppd:Ppro_3539"/>
<dbReference type="SMART" id="SM00450">
    <property type="entry name" value="RHOD"/>
    <property type="match status" value="1"/>
</dbReference>
<dbReference type="GO" id="GO:0002098">
    <property type="term" value="P:tRNA wobble uridine modification"/>
    <property type="evidence" value="ECO:0007669"/>
    <property type="project" value="InterPro"/>
</dbReference>
<feature type="domain" description="Rhodanese" evidence="2">
    <location>
        <begin position="11"/>
        <end position="132"/>
    </location>
</feature>
<evidence type="ECO:0000313" key="4">
    <source>
        <dbReference type="Proteomes" id="UP000006732"/>
    </source>
</evidence>
<dbReference type="SUPFAM" id="SSF52821">
    <property type="entry name" value="Rhodanese/Cell cycle control phosphatase"/>
    <property type="match status" value="1"/>
</dbReference>
<dbReference type="Gene3D" id="3.40.50.300">
    <property type="entry name" value="P-loop containing nucleotide triphosphate hydrolases"/>
    <property type="match status" value="1"/>
</dbReference>
<keyword evidence="4" id="KW-1185">Reference proteome</keyword>
<accession>A1AUW1</accession>
<dbReference type="PANTHER" id="PTHR30401">
    <property type="entry name" value="TRNA 2-SELENOURIDINE SYNTHASE"/>
    <property type="match status" value="1"/>
</dbReference>
<dbReference type="PANTHER" id="PTHR30401:SF0">
    <property type="entry name" value="TRNA 2-SELENOURIDINE SYNTHASE"/>
    <property type="match status" value="1"/>
</dbReference>
<dbReference type="OrthoDB" id="285281at2"/>
<dbReference type="PROSITE" id="PS50206">
    <property type="entry name" value="RHODANESE_3"/>
    <property type="match status" value="1"/>
</dbReference>
<dbReference type="HOGENOM" id="CLU_043456_0_0_7"/>
<evidence type="ECO:0000259" key="2">
    <source>
        <dbReference type="PROSITE" id="PS50206"/>
    </source>
</evidence>
<proteinExistence type="predicted"/>
<dbReference type="Gene3D" id="3.40.250.10">
    <property type="entry name" value="Rhodanese-like domain"/>
    <property type="match status" value="1"/>
</dbReference>
<gene>
    <name evidence="3" type="ordered locus">Ppro_3539</name>
</gene>
<evidence type="ECO:0000256" key="1">
    <source>
        <dbReference type="ARBA" id="ARBA00023266"/>
    </source>
</evidence>
<dbReference type="NCBIfam" id="NF008750">
    <property type="entry name" value="PRK11784.1-2"/>
    <property type="match status" value="1"/>
</dbReference>
<dbReference type="STRING" id="338966.Ppro_3539"/>
<dbReference type="Proteomes" id="UP000006732">
    <property type="component" value="Chromosome"/>
</dbReference>
<dbReference type="eggNOG" id="COG2603">
    <property type="taxonomic scope" value="Bacteria"/>
</dbReference>
<dbReference type="NCBIfam" id="TIGR03167">
    <property type="entry name" value="tRNA_sel_U_synt"/>
    <property type="match status" value="1"/>
</dbReference>